<protein>
    <submittedName>
        <fullName evidence="2">Uncharacterized protein</fullName>
    </submittedName>
</protein>
<dbReference type="Proteomes" id="UP000677054">
    <property type="component" value="Unassembled WGS sequence"/>
</dbReference>
<evidence type="ECO:0000313" key="2">
    <source>
        <dbReference type="EMBL" id="CAD7248436.1"/>
    </source>
</evidence>
<feature type="non-terminal residue" evidence="2">
    <location>
        <position position="197"/>
    </location>
</feature>
<gene>
    <name evidence="2" type="ORF">DSTB1V02_LOCUS8249</name>
</gene>
<sequence>MYGKLQGGFCLEIPVGFIGYFSLGIEFQGEGSEGIGICNASIQSIGYAFPCLGRHLKPPTYKKDSLLVHTKAEFELGLVANTRDVDAPPPPPSPCGADGVEFVVNGFSLAGPSLTDAKLSVSLRYGNESTVEEKNVTSEQVETTTQTQPPSFNQSIQDLKKKEREIKKNFTVPLIPPGISSENLTLRLQSERLRSFE</sequence>
<feature type="compositionally biased region" description="Low complexity" evidence="1">
    <location>
        <begin position="137"/>
        <end position="151"/>
    </location>
</feature>
<dbReference type="EMBL" id="CAJPEV010001843">
    <property type="protein sequence ID" value="CAG0894570.1"/>
    <property type="molecule type" value="Genomic_DNA"/>
</dbReference>
<organism evidence="2">
    <name type="scientific">Darwinula stevensoni</name>
    <dbReference type="NCBI Taxonomy" id="69355"/>
    <lineage>
        <taxon>Eukaryota</taxon>
        <taxon>Metazoa</taxon>
        <taxon>Ecdysozoa</taxon>
        <taxon>Arthropoda</taxon>
        <taxon>Crustacea</taxon>
        <taxon>Oligostraca</taxon>
        <taxon>Ostracoda</taxon>
        <taxon>Podocopa</taxon>
        <taxon>Podocopida</taxon>
        <taxon>Darwinulocopina</taxon>
        <taxon>Darwinuloidea</taxon>
        <taxon>Darwinulidae</taxon>
        <taxon>Darwinula</taxon>
    </lineage>
</organism>
<dbReference type="EMBL" id="LR901360">
    <property type="protein sequence ID" value="CAD7248436.1"/>
    <property type="molecule type" value="Genomic_DNA"/>
</dbReference>
<feature type="region of interest" description="Disordered" evidence="1">
    <location>
        <begin position="132"/>
        <end position="155"/>
    </location>
</feature>
<keyword evidence="3" id="KW-1185">Reference proteome</keyword>
<evidence type="ECO:0000256" key="1">
    <source>
        <dbReference type="SAM" id="MobiDB-lite"/>
    </source>
</evidence>
<proteinExistence type="predicted"/>
<accession>A0A7R9A500</accession>
<name>A0A7R9A500_9CRUS</name>
<reference evidence="2" key="1">
    <citation type="submission" date="2020-11" db="EMBL/GenBank/DDBJ databases">
        <authorList>
            <person name="Tran Van P."/>
        </authorList>
    </citation>
    <scope>NUCLEOTIDE SEQUENCE</scope>
</reference>
<dbReference type="AlphaFoldDB" id="A0A7R9A500"/>
<evidence type="ECO:0000313" key="3">
    <source>
        <dbReference type="Proteomes" id="UP000677054"/>
    </source>
</evidence>